<reference evidence="6" key="1">
    <citation type="submission" date="2023-05" db="EMBL/GenBank/DDBJ databases">
        <authorList>
            <person name="Stuckert A."/>
        </authorList>
    </citation>
    <scope>NUCLEOTIDE SEQUENCE</scope>
</reference>
<dbReference type="SMART" id="SM00031">
    <property type="entry name" value="DED"/>
    <property type="match status" value="2"/>
</dbReference>
<organism evidence="6 7">
    <name type="scientific">Staurois parvus</name>
    <dbReference type="NCBI Taxonomy" id="386267"/>
    <lineage>
        <taxon>Eukaryota</taxon>
        <taxon>Metazoa</taxon>
        <taxon>Chordata</taxon>
        <taxon>Craniata</taxon>
        <taxon>Vertebrata</taxon>
        <taxon>Euteleostomi</taxon>
        <taxon>Amphibia</taxon>
        <taxon>Batrachia</taxon>
        <taxon>Anura</taxon>
        <taxon>Neobatrachia</taxon>
        <taxon>Ranoidea</taxon>
        <taxon>Ranidae</taxon>
        <taxon>Staurois</taxon>
    </lineage>
</organism>
<dbReference type="PROSITE" id="PS50168">
    <property type="entry name" value="DED"/>
    <property type="match status" value="2"/>
</dbReference>
<dbReference type="Gene3D" id="3.40.50.1460">
    <property type="match status" value="2"/>
</dbReference>
<accession>A0ABN9E2A2</accession>
<dbReference type="InterPro" id="IPR001875">
    <property type="entry name" value="DED_dom"/>
</dbReference>
<protein>
    <recommendedName>
        <fullName evidence="8">CASP8 and FADD-like apoptosis regulator</fullName>
    </recommendedName>
</protein>
<keyword evidence="3" id="KW-0677">Repeat</keyword>
<gene>
    <name evidence="6" type="ORF">SPARVUS_LOCUS8924747</name>
</gene>
<evidence type="ECO:0000256" key="1">
    <source>
        <dbReference type="ARBA" id="ARBA00010134"/>
    </source>
</evidence>
<keyword evidence="2" id="KW-0053">Apoptosis</keyword>
<feature type="domain" description="DED" evidence="4">
    <location>
        <begin position="140"/>
        <end position="217"/>
    </location>
</feature>
<name>A0ABN9E2A2_9NEOB</name>
<dbReference type="InterPro" id="IPR011600">
    <property type="entry name" value="Pept_C14_caspase"/>
</dbReference>
<dbReference type="SUPFAM" id="SSF52129">
    <property type="entry name" value="Caspase-like"/>
    <property type="match status" value="1"/>
</dbReference>
<keyword evidence="7" id="KW-1185">Reference proteome</keyword>
<dbReference type="InterPro" id="IPR029030">
    <property type="entry name" value="Caspase-like_dom_sf"/>
</dbReference>
<comment type="caution">
    <text evidence="6">The sequence shown here is derived from an EMBL/GenBank/DDBJ whole genome shotgun (WGS) entry which is preliminary data.</text>
</comment>
<evidence type="ECO:0000313" key="6">
    <source>
        <dbReference type="EMBL" id="CAI9578389.1"/>
    </source>
</evidence>
<dbReference type="Pfam" id="PF00656">
    <property type="entry name" value="Peptidase_C14"/>
    <property type="match status" value="1"/>
</dbReference>
<feature type="domain" description="Caspase family p20" evidence="5">
    <location>
        <begin position="276"/>
        <end position="371"/>
    </location>
</feature>
<feature type="domain" description="DED" evidence="4">
    <location>
        <begin position="55"/>
        <end position="121"/>
    </location>
</feature>
<dbReference type="PRINTS" id="PR00376">
    <property type="entry name" value="IL1BCENZYME"/>
</dbReference>
<evidence type="ECO:0000256" key="2">
    <source>
        <dbReference type="ARBA" id="ARBA00022703"/>
    </source>
</evidence>
<dbReference type="Proteomes" id="UP001162483">
    <property type="component" value="Unassembled WGS sequence"/>
</dbReference>
<comment type="similarity">
    <text evidence="1">Belongs to the peptidase C14A family.</text>
</comment>
<evidence type="ECO:0008006" key="8">
    <source>
        <dbReference type="Google" id="ProtNLM"/>
    </source>
</evidence>
<dbReference type="InterPro" id="IPR001309">
    <property type="entry name" value="Pept_C14_p20"/>
</dbReference>
<evidence type="ECO:0000313" key="7">
    <source>
        <dbReference type="Proteomes" id="UP001162483"/>
    </source>
</evidence>
<sequence length="490" mass="56067">SNDSVSLSAESAHWGLKIFGVLINPNEVFCHKKKHYLLHADCPAQQVTVMSRHSVSGATLLQIDEELEAEERDTILFACRDITSQTNVRELLSELNEKSVLGIVEVLRLVKRFDLLKKYLKMTKIEAEQLIMKQNKVISDYSYLLAEINGNLEEEDLKSFLFLLKNQLRNVGSIKKTFLSLVIDLEKNNLISPENLDLLEGSFQRIRRVDLKNKIQKFKQKGHTENSRHYIKTMAVPPPIPRNEVSSSFAEANDDRYPVTAMPLGFCLIMDCVGNDSAMLKDVFQNLNFSVNVKMYTTIQEVKTILQDIANMEQLKEYDIFICILISRGNADCLFFIDGCSPGLSFEKIRNFFTGQSCPNLVGKPKLFFIQNYITDDCEVQHDGDALEADGPIDIEEGQERRRNIVNTPNEADIFWSHCKAAERQLQRLSACSSLYLKTLTDLLNNKQKRKHQDIQEIHTELNNIIYSKQSGYSVLLQHTLTKKLFIHPV</sequence>
<evidence type="ECO:0000259" key="4">
    <source>
        <dbReference type="PROSITE" id="PS50168"/>
    </source>
</evidence>
<dbReference type="Pfam" id="PF01335">
    <property type="entry name" value="DED"/>
    <property type="match status" value="1"/>
</dbReference>
<dbReference type="InterPro" id="IPR011029">
    <property type="entry name" value="DEATH-like_dom_sf"/>
</dbReference>
<dbReference type="EMBL" id="CATNWA010015001">
    <property type="protein sequence ID" value="CAI9578389.1"/>
    <property type="molecule type" value="Genomic_DNA"/>
</dbReference>
<feature type="non-terminal residue" evidence="6">
    <location>
        <position position="1"/>
    </location>
</feature>
<dbReference type="Gene3D" id="1.10.533.10">
    <property type="entry name" value="Death Domain, Fas"/>
    <property type="match status" value="2"/>
</dbReference>
<dbReference type="PANTHER" id="PTHR48169">
    <property type="entry name" value="DED DOMAIN-CONTAINING PROTEIN"/>
    <property type="match status" value="1"/>
</dbReference>
<dbReference type="SMART" id="SM00115">
    <property type="entry name" value="CASc"/>
    <property type="match status" value="1"/>
</dbReference>
<dbReference type="PROSITE" id="PS50208">
    <property type="entry name" value="CASPASE_P20"/>
    <property type="match status" value="1"/>
</dbReference>
<dbReference type="SUPFAM" id="SSF47986">
    <property type="entry name" value="DEATH domain"/>
    <property type="match status" value="2"/>
</dbReference>
<dbReference type="InterPro" id="IPR015917">
    <property type="entry name" value="Pept_C14A"/>
</dbReference>
<evidence type="ECO:0000256" key="3">
    <source>
        <dbReference type="ARBA" id="ARBA00022737"/>
    </source>
</evidence>
<evidence type="ECO:0000259" key="5">
    <source>
        <dbReference type="PROSITE" id="PS50208"/>
    </source>
</evidence>
<proteinExistence type="inferred from homology"/>
<dbReference type="PANTHER" id="PTHR48169:SF3">
    <property type="entry name" value="CASP8 AND FADD LIKE APOPTOSIS REGULATOR"/>
    <property type="match status" value="1"/>
</dbReference>